<dbReference type="Proteomes" id="UP001159641">
    <property type="component" value="Unassembled WGS sequence"/>
</dbReference>
<evidence type="ECO:0000313" key="3">
    <source>
        <dbReference type="EMBL" id="KAJ8782298.1"/>
    </source>
</evidence>
<dbReference type="EMBL" id="JAIQCJ010002113">
    <property type="protein sequence ID" value="KAJ8782298.1"/>
    <property type="molecule type" value="Genomic_DNA"/>
</dbReference>
<keyword evidence="4" id="KW-1185">Reference proteome</keyword>
<sequence>MNAQKASNQVLRPLATATTKHVNASKSMPHDATIGALKDYYHFYHSRTIKRSVLSSRGTHSFISMEPKGEDDVME</sequence>
<accession>A0AB34GQD8</accession>
<proteinExistence type="predicted"/>
<evidence type="ECO:0000256" key="1">
    <source>
        <dbReference type="SAM" id="MobiDB-lite"/>
    </source>
</evidence>
<protein>
    <recommendedName>
        <fullName evidence="2">Peptidase S8 pro-domain domain-containing protein</fullName>
    </recommendedName>
</protein>
<reference evidence="3 4" key="1">
    <citation type="submission" date="2022-11" db="EMBL/GenBank/DDBJ databases">
        <title>Whole genome sequence of Eschrichtius robustus ER-17-0199.</title>
        <authorList>
            <person name="Bruniche-Olsen A."/>
            <person name="Black A.N."/>
            <person name="Fields C.J."/>
            <person name="Walden K."/>
            <person name="Dewoody J.A."/>
        </authorList>
    </citation>
    <scope>NUCLEOTIDE SEQUENCE [LARGE SCALE GENOMIC DNA]</scope>
    <source>
        <strain evidence="3">ER-17-0199</strain>
        <tissue evidence="3">Blubber</tissue>
    </source>
</reference>
<organism evidence="3 4">
    <name type="scientific">Eschrichtius robustus</name>
    <name type="common">California gray whale</name>
    <name type="synonym">Eschrichtius gibbosus</name>
    <dbReference type="NCBI Taxonomy" id="9764"/>
    <lineage>
        <taxon>Eukaryota</taxon>
        <taxon>Metazoa</taxon>
        <taxon>Chordata</taxon>
        <taxon>Craniata</taxon>
        <taxon>Vertebrata</taxon>
        <taxon>Euteleostomi</taxon>
        <taxon>Mammalia</taxon>
        <taxon>Eutheria</taxon>
        <taxon>Laurasiatheria</taxon>
        <taxon>Artiodactyla</taxon>
        <taxon>Whippomorpha</taxon>
        <taxon>Cetacea</taxon>
        <taxon>Mysticeti</taxon>
        <taxon>Eschrichtiidae</taxon>
        <taxon>Eschrichtius</taxon>
    </lineage>
</organism>
<dbReference type="AlphaFoldDB" id="A0AB34GQD8"/>
<dbReference type="InterPro" id="IPR032815">
    <property type="entry name" value="S8_pro-domain"/>
</dbReference>
<evidence type="ECO:0000313" key="4">
    <source>
        <dbReference type="Proteomes" id="UP001159641"/>
    </source>
</evidence>
<feature type="region of interest" description="Disordered" evidence="1">
    <location>
        <begin position="55"/>
        <end position="75"/>
    </location>
</feature>
<dbReference type="Pfam" id="PF16470">
    <property type="entry name" value="S8_pro-domain"/>
    <property type="match status" value="1"/>
</dbReference>
<gene>
    <name evidence="3" type="ORF">J1605_010277</name>
</gene>
<evidence type="ECO:0000259" key="2">
    <source>
        <dbReference type="Pfam" id="PF16470"/>
    </source>
</evidence>
<comment type="caution">
    <text evidence="3">The sequence shown here is derived from an EMBL/GenBank/DDBJ whole genome shotgun (WGS) entry which is preliminary data.</text>
</comment>
<dbReference type="SUPFAM" id="SSF54897">
    <property type="entry name" value="Protease propeptides/inhibitors"/>
    <property type="match status" value="1"/>
</dbReference>
<name>A0AB34GQD8_ESCRO</name>
<feature type="domain" description="Peptidase S8 pro-domain" evidence="2">
    <location>
        <begin position="33"/>
        <end position="68"/>
    </location>
</feature>